<keyword evidence="2" id="KW-1185">Reference proteome</keyword>
<evidence type="ECO:0000313" key="1">
    <source>
        <dbReference type="EMBL" id="PBK85594.1"/>
    </source>
</evidence>
<name>A0A2H3CVW1_ARMGA</name>
<evidence type="ECO:0000313" key="2">
    <source>
        <dbReference type="Proteomes" id="UP000217790"/>
    </source>
</evidence>
<dbReference type="Proteomes" id="UP000217790">
    <property type="component" value="Unassembled WGS sequence"/>
</dbReference>
<protein>
    <submittedName>
        <fullName evidence="1">Uncharacterized protein</fullName>
    </submittedName>
</protein>
<gene>
    <name evidence="1" type="ORF">ARMGADRAFT_1036335</name>
</gene>
<sequence>METVLKQSCNLRLVNRQKSHGSWSQYHRGSFSIYHSFGVGVVTVQRENIIYSVEERNPLASIEIVVRERYLDDKTPFDHSSTSPREELALEDEELPCPFVQYTTAFSLLLVETKFRWNMSLAYWGSHTNNRVKSRSIFTCQAIRSIVNKLPCHLDIAHSTWACTCSATGIGTYKNPIFHVYTAQSGETRTTAFTVYEGGRGLCRRTEEGVGGPISSRTSSIAGVVRNVMMGTTKGDVRRSRVMAIADSLRAPVYKWHPGFFNSNASLAIRLGIYVLYLQIVAEPFNFPWHILSI</sequence>
<accession>A0A2H3CVW1</accession>
<reference evidence="2" key="1">
    <citation type="journal article" date="2017" name="Nat. Ecol. Evol.">
        <title>Genome expansion and lineage-specific genetic innovations in the forest pathogenic fungi Armillaria.</title>
        <authorList>
            <person name="Sipos G."/>
            <person name="Prasanna A.N."/>
            <person name="Walter M.C."/>
            <person name="O'Connor E."/>
            <person name="Balint B."/>
            <person name="Krizsan K."/>
            <person name="Kiss B."/>
            <person name="Hess J."/>
            <person name="Varga T."/>
            <person name="Slot J."/>
            <person name="Riley R."/>
            <person name="Boka B."/>
            <person name="Rigling D."/>
            <person name="Barry K."/>
            <person name="Lee J."/>
            <person name="Mihaltcheva S."/>
            <person name="LaButti K."/>
            <person name="Lipzen A."/>
            <person name="Waldron R."/>
            <person name="Moloney N.M."/>
            <person name="Sperisen C."/>
            <person name="Kredics L."/>
            <person name="Vagvoelgyi C."/>
            <person name="Patrignani A."/>
            <person name="Fitzpatrick D."/>
            <person name="Nagy I."/>
            <person name="Doyle S."/>
            <person name="Anderson J.B."/>
            <person name="Grigoriev I.V."/>
            <person name="Gueldener U."/>
            <person name="Muensterkoetter M."/>
            <person name="Nagy L.G."/>
        </authorList>
    </citation>
    <scope>NUCLEOTIDE SEQUENCE [LARGE SCALE GENOMIC DNA]</scope>
    <source>
        <strain evidence="2">Ar21-2</strain>
    </source>
</reference>
<dbReference type="InParanoid" id="A0A2H3CVW1"/>
<dbReference type="EMBL" id="KZ293690">
    <property type="protein sequence ID" value="PBK85594.1"/>
    <property type="molecule type" value="Genomic_DNA"/>
</dbReference>
<proteinExistence type="predicted"/>
<organism evidence="1 2">
    <name type="scientific">Armillaria gallica</name>
    <name type="common">Bulbous honey fungus</name>
    <name type="synonym">Armillaria bulbosa</name>
    <dbReference type="NCBI Taxonomy" id="47427"/>
    <lineage>
        <taxon>Eukaryota</taxon>
        <taxon>Fungi</taxon>
        <taxon>Dikarya</taxon>
        <taxon>Basidiomycota</taxon>
        <taxon>Agaricomycotina</taxon>
        <taxon>Agaricomycetes</taxon>
        <taxon>Agaricomycetidae</taxon>
        <taxon>Agaricales</taxon>
        <taxon>Marasmiineae</taxon>
        <taxon>Physalacriaceae</taxon>
        <taxon>Armillaria</taxon>
    </lineage>
</organism>
<dbReference type="AlphaFoldDB" id="A0A2H3CVW1"/>